<dbReference type="RefSeq" id="WP_344523155.1">
    <property type="nucleotide sequence ID" value="NZ_BAAAPE010000001.1"/>
</dbReference>
<dbReference type="EMBL" id="BAAAPE010000001">
    <property type="protein sequence ID" value="GAA2061187.1"/>
    <property type="molecule type" value="Genomic_DNA"/>
</dbReference>
<reference evidence="3" key="1">
    <citation type="journal article" date="2019" name="Int. J. Syst. Evol. Microbiol.">
        <title>The Global Catalogue of Microorganisms (GCM) 10K type strain sequencing project: providing services to taxonomists for standard genome sequencing and annotation.</title>
        <authorList>
            <consortium name="The Broad Institute Genomics Platform"/>
            <consortium name="The Broad Institute Genome Sequencing Center for Infectious Disease"/>
            <person name="Wu L."/>
            <person name="Ma J."/>
        </authorList>
    </citation>
    <scope>NUCLEOTIDE SEQUENCE [LARGE SCALE GENOMIC DNA]</scope>
    <source>
        <strain evidence="3">JCM 15478</strain>
    </source>
</reference>
<evidence type="ECO:0000313" key="2">
    <source>
        <dbReference type="EMBL" id="GAA2061187.1"/>
    </source>
</evidence>
<keyword evidence="3" id="KW-1185">Reference proteome</keyword>
<name>A0ABP5H1P2_9ACTN</name>
<accession>A0ABP5H1P2</accession>
<evidence type="ECO:0000313" key="3">
    <source>
        <dbReference type="Proteomes" id="UP001500016"/>
    </source>
</evidence>
<proteinExistence type="predicted"/>
<gene>
    <name evidence="2" type="ORF">GCM10009801_03320</name>
</gene>
<dbReference type="Proteomes" id="UP001500016">
    <property type="component" value="Unassembled WGS sequence"/>
</dbReference>
<organism evidence="2 3">
    <name type="scientific">Streptomyces albiaxialis</name>
    <dbReference type="NCBI Taxonomy" id="329523"/>
    <lineage>
        <taxon>Bacteria</taxon>
        <taxon>Bacillati</taxon>
        <taxon>Actinomycetota</taxon>
        <taxon>Actinomycetes</taxon>
        <taxon>Kitasatosporales</taxon>
        <taxon>Streptomycetaceae</taxon>
        <taxon>Streptomyces</taxon>
    </lineage>
</organism>
<feature type="region of interest" description="Disordered" evidence="1">
    <location>
        <begin position="1"/>
        <end position="50"/>
    </location>
</feature>
<comment type="caution">
    <text evidence="2">The sequence shown here is derived from an EMBL/GenBank/DDBJ whole genome shotgun (WGS) entry which is preliminary data.</text>
</comment>
<protein>
    <recommendedName>
        <fullName evidence="4">Sigma-like protein</fullName>
    </recommendedName>
</protein>
<evidence type="ECO:0008006" key="4">
    <source>
        <dbReference type="Google" id="ProtNLM"/>
    </source>
</evidence>
<evidence type="ECO:0000256" key="1">
    <source>
        <dbReference type="SAM" id="MobiDB-lite"/>
    </source>
</evidence>
<sequence>MSTHEEKPVRKKGKITTEDNHQTINPVKTENEEAPQPGTDDNHQTTSPAN</sequence>